<protein>
    <recommendedName>
        <fullName evidence="3">Secreted protein</fullName>
    </recommendedName>
</protein>
<organism evidence="2">
    <name type="scientific">Ixodes ricinus</name>
    <name type="common">Common tick</name>
    <name type="synonym">Acarus ricinus</name>
    <dbReference type="NCBI Taxonomy" id="34613"/>
    <lineage>
        <taxon>Eukaryota</taxon>
        <taxon>Metazoa</taxon>
        <taxon>Ecdysozoa</taxon>
        <taxon>Arthropoda</taxon>
        <taxon>Chelicerata</taxon>
        <taxon>Arachnida</taxon>
        <taxon>Acari</taxon>
        <taxon>Parasitiformes</taxon>
        <taxon>Ixodida</taxon>
        <taxon>Ixodoidea</taxon>
        <taxon>Ixodidae</taxon>
        <taxon>Ixodinae</taxon>
        <taxon>Ixodes</taxon>
    </lineage>
</organism>
<name>A0A6B0TZN3_IXORI</name>
<proteinExistence type="predicted"/>
<evidence type="ECO:0008006" key="3">
    <source>
        <dbReference type="Google" id="ProtNLM"/>
    </source>
</evidence>
<keyword evidence="1" id="KW-0732">Signal</keyword>
<feature type="chain" id="PRO_5025542634" description="Secreted protein" evidence="1">
    <location>
        <begin position="23"/>
        <end position="82"/>
    </location>
</feature>
<sequence length="82" mass="9253">MLPRAGLVVGFQSLIELLQVATHSSGCVSVIDCSFSHENRTLLACHCSHEVYLKECLRFASRHHKQWGEVSCLTNIRLKTKQ</sequence>
<evidence type="ECO:0000313" key="2">
    <source>
        <dbReference type="EMBL" id="MXU84738.1"/>
    </source>
</evidence>
<dbReference type="EMBL" id="GIFC01002655">
    <property type="protein sequence ID" value="MXU84738.1"/>
    <property type="molecule type" value="Transcribed_RNA"/>
</dbReference>
<evidence type="ECO:0000256" key="1">
    <source>
        <dbReference type="SAM" id="SignalP"/>
    </source>
</evidence>
<dbReference type="AlphaFoldDB" id="A0A6B0TZN3"/>
<feature type="signal peptide" evidence="1">
    <location>
        <begin position="1"/>
        <end position="22"/>
    </location>
</feature>
<reference evidence="2" key="1">
    <citation type="submission" date="2019-12" db="EMBL/GenBank/DDBJ databases">
        <title>An insight into the sialome of adult female Ixodes ricinus ticks feeding for 6 days.</title>
        <authorList>
            <person name="Perner J."/>
            <person name="Ribeiro J.M.C."/>
        </authorList>
    </citation>
    <scope>NUCLEOTIDE SEQUENCE</scope>
    <source>
        <strain evidence="2">Semi-engorged</strain>
        <tissue evidence="2">Salivary glands</tissue>
    </source>
</reference>
<accession>A0A6B0TZN3</accession>